<evidence type="ECO:0000313" key="4">
    <source>
        <dbReference type="Proteomes" id="UP000698800"/>
    </source>
</evidence>
<feature type="compositionally biased region" description="Polar residues" evidence="1">
    <location>
        <begin position="327"/>
        <end position="340"/>
    </location>
</feature>
<feature type="compositionally biased region" description="Basic and acidic residues" evidence="1">
    <location>
        <begin position="540"/>
        <end position="553"/>
    </location>
</feature>
<gene>
    <name evidence="3" type="ORF">FGG08_004578</name>
</gene>
<feature type="compositionally biased region" description="Low complexity" evidence="1">
    <location>
        <begin position="82"/>
        <end position="91"/>
    </location>
</feature>
<dbReference type="OrthoDB" id="10259622at2759"/>
<feature type="transmembrane region" description="Helical" evidence="2">
    <location>
        <begin position="931"/>
        <end position="953"/>
    </location>
</feature>
<protein>
    <recommendedName>
        <fullName evidence="5">Glycoprotease family protein</fullName>
    </recommendedName>
</protein>
<keyword evidence="2" id="KW-0472">Membrane</keyword>
<reference evidence="3" key="1">
    <citation type="submission" date="2021-03" db="EMBL/GenBank/DDBJ databases">
        <title>Comparative genomics and phylogenomic investigation of the class Geoglossomycetes provide insights into ecological specialization and systematics.</title>
        <authorList>
            <person name="Melie T."/>
            <person name="Pirro S."/>
            <person name="Miller A.N."/>
            <person name="Quandt A."/>
        </authorList>
    </citation>
    <scope>NUCLEOTIDE SEQUENCE</scope>
    <source>
        <strain evidence="3">GBOQ0MN5Z8</strain>
    </source>
</reference>
<evidence type="ECO:0000256" key="2">
    <source>
        <dbReference type="SAM" id="Phobius"/>
    </source>
</evidence>
<feature type="compositionally biased region" description="Low complexity" evidence="1">
    <location>
        <begin position="1252"/>
        <end position="1271"/>
    </location>
</feature>
<proteinExistence type="predicted"/>
<feature type="compositionally biased region" description="Acidic residues" evidence="1">
    <location>
        <begin position="732"/>
        <end position="741"/>
    </location>
</feature>
<comment type="caution">
    <text evidence="3">The sequence shown here is derived from an EMBL/GenBank/DDBJ whole genome shotgun (WGS) entry which is preliminary data.</text>
</comment>
<keyword evidence="4" id="KW-1185">Reference proteome</keyword>
<keyword evidence="2" id="KW-1133">Transmembrane helix</keyword>
<feature type="region of interest" description="Disordered" evidence="1">
    <location>
        <begin position="538"/>
        <end position="569"/>
    </location>
</feature>
<sequence length="1357" mass="147367">MPFSSPISEEAASPVSPLGAPRALQLFPKILDPFSSPPLSPDDTIISDTGSGETRGSSISFDGTSPGSSPQIAHSDNLAIEAARAATRNATPRSIRNYSVSKSSRDKSRRSKKQDVRRSKPGIRVVTNFSKPHDLGQAASRQPGNTNQAIMRQGSIQRQGQQAGAFVSLSDLKAIDGGVAPVGFWKSVAGDSHKQKRKDKTKVESTKATEKRKQPILSGTSPQKSKTLGFKFKTLRQNTRNYEDISDREDEVPILAASDADAAVRPTRPVSTEKPDNGITADMGIVNHREKSLAPSPTKTEDGLSPSDRPIVIGLSIPSGKLAEFQFSPQSASPDSVNLTRNHDGHRRDPSEATTATPTILVTPASEGSSHVLFQMEQAPKGRPRARSSIYSQPGMSPAVMADAIPPIPTVPNAHKIRKPENPFEAEANNVRDSSITVFEEDEEPKAKGRGVSTYTVFEEDESPTELQSGRHRSGSGGGSGSPDTAGAHRRSLGWWNYLLTPFLTRSNTTTERHQRDSSDKWDRPVLPSLAQAATVVSLQEERDEKSWEKEFSPDTEAPVRPKSGHTTMWSDLSTWEDERETIGIAIDHTPRTSTQKPKAGHRAHKSSETIPVMMAADSARASDSGDFQKIHQRNRHNPFRQAEEHKVEVETHSQGSNPVYPIFDPKAIPEARRLSGCETAGREGHVVPNPFSDAYQQTSRQGQNPFLHDPPGSPNIVSHPEPVARLRSDSEATEFEEDDGSPIVRDVKNSATHSPGAAIGAMGEGAAEMQNPKHHAAIESAQPPPYSPPRNGKFQPFVVTQPPILPATAYRQPDSPGPLSPGVNQILSSSGAIPMSDVALTPPPSSMQQTGVIATDQRDLYMRPRAVPITLADLERPSGTRQNAEARRQRLEREDALGRKLGGLWRGRGCFSSKGCFGRGGAGGRKRRRWTFGLAIGFVLVTILVIVLATTLHKKRPAKTLTGGPQWLNLTNFPPMPTGVNTVMQPDVVSAVTACVFPSTMWSCSLPKELQQSALPNDPDQPNFKLQVLFRNDSTPTPTGTNSSKRTRNVAWNAVSARGVIRENILIARDAIVDAIWQPAPSPPSLEDQRFLGNTTDKVQSPLKEGEATPFYISFLPNTPPTQKFTKRQRQNSSGSFPDLTADIPPPDLAADGTAAPANLLPSPLPLQQPVRLYDRGLPTEHYGFYNYFDRSIFLKSTAMLNRSDIGLGEIPADRNGGSTESEAQVRCTWAQTRFLVQIWTNIGNQQLIRPSNDSSASTNSSSNSPGSFPYPVSITIDRHGGDANKKKVYCYGMDLRERIIPEKKQVALENRRFGGTLVGGGQGPLGRKISVADGGLGGIDGGTGGCQCEWRNFRD</sequence>
<keyword evidence="2" id="KW-0812">Transmembrane</keyword>
<dbReference type="EMBL" id="JAGHQL010000094">
    <property type="protein sequence ID" value="KAH0538861.1"/>
    <property type="molecule type" value="Genomic_DNA"/>
</dbReference>
<evidence type="ECO:0008006" key="5">
    <source>
        <dbReference type="Google" id="ProtNLM"/>
    </source>
</evidence>
<dbReference type="Proteomes" id="UP000698800">
    <property type="component" value="Unassembled WGS sequence"/>
</dbReference>
<evidence type="ECO:0000256" key="1">
    <source>
        <dbReference type="SAM" id="MobiDB-lite"/>
    </source>
</evidence>
<accession>A0A9P8L2D2</accession>
<feature type="region of interest" description="Disordered" evidence="1">
    <location>
        <begin position="697"/>
        <end position="760"/>
    </location>
</feature>
<feature type="compositionally biased region" description="Basic and acidic residues" evidence="1">
    <location>
        <begin position="341"/>
        <end position="351"/>
    </location>
</feature>
<feature type="compositionally biased region" description="Basic and acidic residues" evidence="1">
    <location>
        <begin position="201"/>
        <end position="213"/>
    </location>
</feature>
<feature type="compositionally biased region" description="Polar residues" evidence="1">
    <location>
        <begin position="217"/>
        <end position="226"/>
    </location>
</feature>
<feature type="region of interest" description="Disordered" evidence="1">
    <location>
        <begin position="1251"/>
        <end position="1274"/>
    </location>
</feature>
<feature type="region of interest" description="Disordered" evidence="1">
    <location>
        <begin position="1121"/>
        <end position="1163"/>
    </location>
</feature>
<organism evidence="3 4">
    <name type="scientific">Glutinoglossum americanum</name>
    <dbReference type="NCBI Taxonomy" id="1670608"/>
    <lineage>
        <taxon>Eukaryota</taxon>
        <taxon>Fungi</taxon>
        <taxon>Dikarya</taxon>
        <taxon>Ascomycota</taxon>
        <taxon>Pezizomycotina</taxon>
        <taxon>Geoglossomycetes</taxon>
        <taxon>Geoglossales</taxon>
        <taxon>Geoglossaceae</taxon>
        <taxon>Glutinoglossum</taxon>
    </lineage>
</organism>
<name>A0A9P8L2D2_9PEZI</name>
<feature type="compositionally biased region" description="Polar residues" evidence="1">
    <location>
        <begin position="139"/>
        <end position="148"/>
    </location>
</feature>
<feature type="compositionally biased region" description="Polar residues" evidence="1">
    <location>
        <begin position="46"/>
        <end position="74"/>
    </location>
</feature>
<feature type="region of interest" description="Disordered" evidence="1">
    <location>
        <begin position="30"/>
        <end position="148"/>
    </location>
</feature>
<feature type="region of interest" description="Disordered" evidence="1">
    <location>
        <begin position="257"/>
        <end position="312"/>
    </location>
</feature>
<evidence type="ECO:0000313" key="3">
    <source>
        <dbReference type="EMBL" id="KAH0538861.1"/>
    </source>
</evidence>
<feature type="region of interest" description="Disordered" evidence="1">
    <location>
        <begin position="327"/>
        <end position="488"/>
    </location>
</feature>
<feature type="region of interest" description="Disordered" evidence="1">
    <location>
        <begin position="187"/>
        <end position="227"/>
    </location>
</feature>